<reference evidence="2 3" key="1">
    <citation type="submission" date="2020-08" db="EMBL/GenBank/DDBJ databases">
        <title>Novel species isolated from subtropical streams in China.</title>
        <authorList>
            <person name="Lu H."/>
        </authorList>
    </citation>
    <scope>NUCLEOTIDE SEQUENCE [LARGE SCALE GENOMIC DNA]</scope>
    <source>
        <strain evidence="2 3">NL8W</strain>
    </source>
</reference>
<evidence type="ECO:0000313" key="3">
    <source>
        <dbReference type="Proteomes" id="UP000646911"/>
    </source>
</evidence>
<evidence type="ECO:0000256" key="1">
    <source>
        <dbReference type="SAM" id="Phobius"/>
    </source>
</evidence>
<feature type="transmembrane region" description="Helical" evidence="1">
    <location>
        <begin position="53"/>
        <end position="71"/>
    </location>
</feature>
<keyword evidence="1" id="KW-1133">Transmembrane helix</keyword>
<proteinExistence type="predicted"/>
<protein>
    <submittedName>
        <fullName evidence="2">Uncharacterized protein</fullName>
    </submittedName>
</protein>
<sequence>MSRLNWEGGMEYFSFGLYSLAGTVLFPALYVAFRSFKYVGAVIEREELPKDMVLPKVILWAVFGLALGSFAQPQVNKIAECGKNGLNVLDCYLQKH</sequence>
<feature type="transmembrane region" description="Helical" evidence="1">
    <location>
        <begin position="12"/>
        <end position="33"/>
    </location>
</feature>
<name>A0ABR6Z3V6_9BURK</name>
<organism evidence="2 3">
    <name type="scientific">Undibacterium umbellatum</name>
    <dbReference type="NCBI Taxonomy" id="2762300"/>
    <lineage>
        <taxon>Bacteria</taxon>
        <taxon>Pseudomonadati</taxon>
        <taxon>Pseudomonadota</taxon>
        <taxon>Betaproteobacteria</taxon>
        <taxon>Burkholderiales</taxon>
        <taxon>Oxalobacteraceae</taxon>
        <taxon>Undibacterium</taxon>
    </lineage>
</organism>
<keyword evidence="1" id="KW-0472">Membrane</keyword>
<evidence type="ECO:0000313" key="2">
    <source>
        <dbReference type="EMBL" id="MBC3906236.1"/>
    </source>
</evidence>
<accession>A0ABR6Z3V6</accession>
<comment type="caution">
    <text evidence="2">The sequence shown here is derived from an EMBL/GenBank/DDBJ whole genome shotgun (WGS) entry which is preliminary data.</text>
</comment>
<dbReference type="EMBL" id="JACOFX010000001">
    <property type="protein sequence ID" value="MBC3906236.1"/>
    <property type="molecule type" value="Genomic_DNA"/>
</dbReference>
<dbReference type="Proteomes" id="UP000646911">
    <property type="component" value="Unassembled WGS sequence"/>
</dbReference>
<gene>
    <name evidence="2" type="ORF">H8L47_01510</name>
</gene>
<keyword evidence="3" id="KW-1185">Reference proteome</keyword>
<dbReference type="RefSeq" id="WP_186951473.1">
    <property type="nucleotide sequence ID" value="NZ_JACOFX010000001.1"/>
</dbReference>
<keyword evidence="1" id="KW-0812">Transmembrane</keyword>